<organism evidence="1 2">
    <name type="scientific">Pocillopora damicornis</name>
    <name type="common">Cauliflower coral</name>
    <name type="synonym">Millepora damicornis</name>
    <dbReference type="NCBI Taxonomy" id="46731"/>
    <lineage>
        <taxon>Eukaryota</taxon>
        <taxon>Metazoa</taxon>
        <taxon>Cnidaria</taxon>
        <taxon>Anthozoa</taxon>
        <taxon>Hexacorallia</taxon>
        <taxon>Scleractinia</taxon>
        <taxon>Astrocoeniina</taxon>
        <taxon>Pocilloporidae</taxon>
        <taxon>Pocillopora</taxon>
    </lineage>
</organism>
<proteinExistence type="predicted"/>
<keyword evidence="2" id="KW-1185">Reference proteome</keyword>
<comment type="caution">
    <text evidence="1">The sequence shown here is derived from an EMBL/GenBank/DDBJ whole genome shotgun (WGS) entry which is preliminary data.</text>
</comment>
<protein>
    <submittedName>
        <fullName evidence="1">Uncharacterized protein</fullName>
    </submittedName>
</protein>
<accession>A0A3M6UVR9</accession>
<dbReference type="Proteomes" id="UP000275408">
    <property type="component" value="Unassembled WGS sequence"/>
</dbReference>
<dbReference type="OrthoDB" id="5978051at2759"/>
<sequence length="110" mass="12206">MIANSNKELLYQFKALISDSISDLKRANEATASKQMQEIKRIKRDPVLQCNKRSNEDQFKARKAVTEAVEDAKAALGTKLGEIGEKLAELAQNSALKSIRKATETNDRGL</sequence>
<reference evidence="1 2" key="1">
    <citation type="journal article" date="2018" name="Sci. Rep.">
        <title>Comparative analysis of the Pocillopora damicornis genome highlights role of immune system in coral evolution.</title>
        <authorList>
            <person name="Cunning R."/>
            <person name="Bay R.A."/>
            <person name="Gillette P."/>
            <person name="Baker A.C."/>
            <person name="Traylor-Knowles N."/>
        </authorList>
    </citation>
    <scope>NUCLEOTIDE SEQUENCE [LARGE SCALE GENOMIC DNA]</scope>
    <source>
        <strain evidence="1">RSMAS</strain>
        <tissue evidence="1">Whole animal</tissue>
    </source>
</reference>
<evidence type="ECO:0000313" key="2">
    <source>
        <dbReference type="Proteomes" id="UP000275408"/>
    </source>
</evidence>
<dbReference type="AlphaFoldDB" id="A0A3M6UVR9"/>
<evidence type="ECO:0000313" key="1">
    <source>
        <dbReference type="EMBL" id="RMX57634.1"/>
    </source>
</evidence>
<gene>
    <name evidence="1" type="ORF">pdam_00015901</name>
</gene>
<name>A0A3M6UVR9_POCDA</name>
<dbReference type="EMBL" id="RCHS01000626">
    <property type="protein sequence ID" value="RMX57634.1"/>
    <property type="molecule type" value="Genomic_DNA"/>
</dbReference>